<dbReference type="InParanoid" id="A0A1Y2M9M0"/>
<name>A0A1Y2M9M0_EPING</name>
<evidence type="ECO:0000313" key="2">
    <source>
        <dbReference type="EMBL" id="OSS52489.1"/>
    </source>
</evidence>
<feature type="region of interest" description="Disordered" evidence="1">
    <location>
        <begin position="1"/>
        <end position="28"/>
    </location>
</feature>
<evidence type="ECO:0000313" key="3">
    <source>
        <dbReference type="Proteomes" id="UP000193240"/>
    </source>
</evidence>
<sequence length="363" mass="40994">MAGPKGKKLDSKSKGKKLDPKADDVATSQPVPYYKQILKRNHADHEQFDAKSFPFEELIPRWKGEGFDPNFINAATGRTFGSNHHLKGEGLKKRTSFERFGFGFCLEWKDCTVDGVTFRDRCYNEFAIKSPGCCDHSKTAFNEGPNMVYYRLMQGDICNWGMLKDPEAKVPDDDGRKAWTYLDWLIHATNLAQKERNQASKEGREDHEEILPTRLAEFEAWRRLEEKKDAQQGGAQAANARGYSLLGTCTAPPKFMSLQADSGSLPNGTRPLNNDPLLALSQLKLNESTDRLSTKIVNNRHRFGKDAFGGRPDLEAKRKVNQQANTRKTTMLPVDENDDFFSDTKKDRKPRRGNTSNGGRNAV</sequence>
<protein>
    <submittedName>
        <fullName evidence="2">Uncharacterized protein</fullName>
    </submittedName>
</protein>
<dbReference type="AlphaFoldDB" id="A0A1Y2M9M0"/>
<feature type="region of interest" description="Disordered" evidence="1">
    <location>
        <begin position="331"/>
        <end position="363"/>
    </location>
</feature>
<evidence type="ECO:0000256" key="1">
    <source>
        <dbReference type="SAM" id="MobiDB-lite"/>
    </source>
</evidence>
<dbReference type="EMBL" id="KZ107839">
    <property type="protein sequence ID" value="OSS52489.1"/>
    <property type="molecule type" value="Genomic_DNA"/>
</dbReference>
<organism evidence="2 3">
    <name type="scientific">Epicoccum nigrum</name>
    <name type="common">Soil fungus</name>
    <name type="synonym">Epicoccum purpurascens</name>
    <dbReference type="NCBI Taxonomy" id="105696"/>
    <lineage>
        <taxon>Eukaryota</taxon>
        <taxon>Fungi</taxon>
        <taxon>Dikarya</taxon>
        <taxon>Ascomycota</taxon>
        <taxon>Pezizomycotina</taxon>
        <taxon>Dothideomycetes</taxon>
        <taxon>Pleosporomycetidae</taxon>
        <taxon>Pleosporales</taxon>
        <taxon>Pleosporineae</taxon>
        <taxon>Didymellaceae</taxon>
        <taxon>Epicoccum</taxon>
    </lineage>
</organism>
<feature type="compositionally biased region" description="Polar residues" evidence="1">
    <location>
        <begin position="353"/>
        <end position="363"/>
    </location>
</feature>
<dbReference type="Proteomes" id="UP000193240">
    <property type="component" value="Unassembled WGS sequence"/>
</dbReference>
<reference evidence="2 3" key="1">
    <citation type="journal article" date="2017" name="Genome Announc.">
        <title>Genome sequence of the saprophytic ascomycete Epicoccum nigrum ICMP 19927 strain isolated from New Zealand.</title>
        <authorList>
            <person name="Fokin M."/>
            <person name="Fleetwood D."/>
            <person name="Weir B.S."/>
            <person name="Villas-Boas S.G."/>
        </authorList>
    </citation>
    <scope>NUCLEOTIDE SEQUENCE [LARGE SCALE GENOMIC DNA]</scope>
    <source>
        <strain evidence="2 3">ICMP 19927</strain>
    </source>
</reference>
<gene>
    <name evidence="2" type="ORF">B5807_02053</name>
</gene>
<feature type="compositionally biased region" description="Basic and acidic residues" evidence="1">
    <location>
        <begin position="7"/>
        <end position="24"/>
    </location>
</feature>
<proteinExistence type="predicted"/>
<accession>A0A1Y2M9M0</accession>
<keyword evidence="3" id="KW-1185">Reference proteome</keyword>